<organism evidence="1 2">
    <name type="scientific">Spiroplasma gladiatoris</name>
    <dbReference type="NCBI Taxonomy" id="2143"/>
    <lineage>
        <taxon>Bacteria</taxon>
        <taxon>Bacillati</taxon>
        <taxon>Mycoplasmatota</taxon>
        <taxon>Mollicutes</taxon>
        <taxon>Entomoplasmatales</taxon>
        <taxon>Spiroplasmataceae</taxon>
        <taxon>Spiroplasma</taxon>
    </lineage>
</organism>
<dbReference type="RefSeq" id="WP_134297380.1">
    <property type="nucleotide sequence ID" value="NZ_CP038013.1"/>
</dbReference>
<proteinExistence type="predicted"/>
<protein>
    <submittedName>
        <fullName evidence="1">Uncharacterized protein</fullName>
    </submittedName>
</protein>
<accession>A0A4V1AQ82</accession>
<dbReference type="AlphaFoldDB" id="A0A4V1AQ82"/>
<evidence type="ECO:0000313" key="1">
    <source>
        <dbReference type="EMBL" id="QBQ07589.1"/>
    </source>
</evidence>
<dbReference type="KEGG" id="sgq:SGLAD_v1c03900"/>
<gene>
    <name evidence="1" type="ORF">SGLAD_v1c03900</name>
</gene>
<name>A0A4V1AQ82_9MOLU</name>
<dbReference type="OrthoDB" id="387437at2"/>
<reference evidence="1 2" key="1">
    <citation type="submission" date="2019-03" db="EMBL/GenBank/DDBJ databases">
        <title>Complete genome sequence of Spiroplasma gladiatoris TG-1 (DSM 22552).</title>
        <authorList>
            <person name="Lin Y.-C."/>
            <person name="Chou L."/>
            <person name="Kuo C.-H."/>
        </authorList>
    </citation>
    <scope>NUCLEOTIDE SEQUENCE [LARGE SCALE GENOMIC DNA]</scope>
    <source>
        <strain evidence="1 2">TG-1</strain>
    </source>
</reference>
<dbReference type="Proteomes" id="UP000294309">
    <property type="component" value="Chromosome"/>
</dbReference>
<dbReference type="EMBL" id="CP038013">
    <property type="protein sequence ID" value="QBQ07589.1"/>
    <property type="molecule type" value="Genomic_DNA"/>
</dbReference>
<keyword evidence="2" id="KW-1185">Reference proteome</keyword>
<sequence>MAKPNLIKQFNTATNQNIILDKDLNKVIKNSYELFLELFKNSNLDVKKLGDFKYKSFFSNTKEINLDLSIIKYFPNQYYKFIDFNNIVLDIFKNLPERYVIKKNNNYIAVLENFKGYNINYRFILFFRKKTKDLIVDYVNRNSIVQEDFALKISESLCIANKISNGTLFNIKKILNYILKNHFEYSYNLDYLLITWFYEYVARSLNDFIDQRFNFKNKELDLNNFRKIKNLKLWFKEHVNINKLFYYIFSKVDSWNSYYFNELGYEKIEIFTDISRYSLNTNSTFNNPSSFFSEIKIYDLQNHSDLVNIQNNISMENGVSKIAYDKARAEEKRYFVSPFICTGTSNFAMLQKWFTLLSTKLYAKLPSKLKEEIKSLKQREAMEELNIIAHNWLSSYLKKIKYLTPYFDRKYPLAYESDLKTLIRLIVTMVDKTKDEDWIMENDN</sequence>
<evidence type="ECO:0000313" key="2">
    <source>
        <dbReference type="Proteomes" id="UP000294309"/>
    </source>
</evidence>